<evidence type="ECO:0000313" key="3">
    <source>
        <dbReference type="Proteomes" id="UP000005392"/>
    </source>
</evidence>
<keyword evidence="2" id="KW-0645">Protease</keyword>
<sequence>MDINEIGSKVFEGKIVRKDLVSKIKGGANVPVYVLEYLLGMYCNQTDEDSIEEGMLKVKKYLQKIMFVLMKQKK</sequence>
<protein>
    <submittedName>
        <fullName evidence="2">ATP-dependent protease La</fullName>
        <ecNumber evidence="2">3.4.21.53</ecNumber>
    </submittedName>
</protein>
<evidence type="ECO:0000313" key="2">
    <source>
        <dbReference type="EMBL" id="EGQ79315.1"/>
    </source>
</evidence>
<dbReference type="PATRIC" id="fig|997347.4.peg.1532"/>
<accession>F9ENZ5</accession>
<dbReference type="EC" id="3.4.21.53" evidence="2"/>
<dbReference type="Pfam" id="PF20442">
    <property type="entry name" value="BrxL_N"/>
    <property type="match status" value="1"/>
</dbReference>
<reference evidence="2 3" key="1">
    <citation type="submission" date="2011-05" db="EMBL/GenBank/DDBJ databases">
        <authorList>
            <person name="Muzny D."/>
            <person name="Qin X."/>
            <person name="Deng J."/>
            <person name="Jiang H."/>
            <person name="Liu Y."/>
            <person name="Qu J."/>
            <person name="Song X.-Z."/>
            <person name="Zhang L."/>
            <person name="Thornton R."/>
            <person name="Coyle M."/>
            <person name="Francisco L."/>
            <person name="Jackson L."/>
            <person name="Javaid M."/>
            <person name="Korchina V."/>
            <person name="Kovar C."/>
            <person name="Mata R."/>
            <person name="Mathew T."/>
            <person name="Ngo R."/>
            <person name="Nguyen L."/>
            <person name="Nguyen N."/>
            <person name="Okwuonu G."/>
            <person name="Ongeri F."/>
            <person name="Pham C."/>
            <person name="Simmons D."/>
            <person name="Wilczek-Boney K."/>
            <person name="Hale W."/>
            <person name="Jakkamsetti A."/>
            <person name="Pham P."/>
            <person name="Ruth R."/>
            <person name="San Lucas F."/>
            <person name="Warren J."/>
            <person name="Zhang J."/>
            <person name="Zhao Z."/>
            <person name="Zhou C."/>
            <person name="Zhu D."/>
            <person name="Lee S."/>
            <person name="Bess C."/>
            <person name="Blankenburg K."/>
            <person name="Forbes L."/>
            <person name="Fu Q."/>
            <person name="Gubbala S."/>
            <person name="Hirani K."/>
            <person name="Jayaseelan J.C."/>
            <person name="Lara F."/>
            <person name="Munidasa M."/>
            <person name="Palculict T."/>
            <person name="Patil S."/>
            <person name="Pu L.-L."/>
            <person name="Saada N."/>
            <person name="Tang L."/>
            <person name="Weissenberger G."/>
            <person name="Zhu Y."/>
            <person name="Hemphill L."/>
            <person name="Shang Y."/>
            <person name="Youmans B."/>
            <person name="Ayvaz T."/>
            <person name="Ross M."/>
            <person name="Santibanez J."/>
            <person name="Aqrawi P."/>
            <person name="Gross S."/>
            <person name="Joshi V."/>
            <person name="Fowler G."/>
            <person name="Nazareth L."/>
            <person name="Reid J."/>
            <person name="Worley K."/>
            <person name="Petrosino J."/>
            <person name="Highlander S."/>
            <person name="Gibbs R."/>
        </authorList>
    </citation>
    <scope>NUCLEOTIDE SEQUENCE [LARGE SCALE GENOMIC DNA]</scope>
    <source>
        <strain evidence="2 3">ATCC 51191</strain>
    </source>
</reference>
<proteinExistence type="predicted"/>
<keyword evidence="3" id="KW-1185">Reference proteome</keyword>
<dbReference type="AlphaFoldDB" id="F9ENZ5"/>
<name>F9ENZ5_9FUSO</name>
<dbReference type="GO" id="GO:0006508">
    <property type="term" value="P:proteolysis"/>
    <property type="evidence" value="ECO:0007669"/>
    <property type="project" value="UniProtKB-KW"/>
</dbReference>
<gene>
    <name evidence="2" type="primary">lon</name>
    <name evidence="2" type="ORF">HMPREF9094_1650</name>
</gene>
<dbReference type="EMBL" id="AFQD01000278">
    <property type="protein sequence ID" value="EGQ79315.1"/>
    <property type="molecule type" value="Genomic_DNA"/>
</dbReference>
<dbReference type="GO" id="GO:0004252">
    <property type="term" value="F:serine-type endopeptidase activity"/>
    <property type="evidence" value="ECO:0007669"/>
    <property type="project" value="UniProtKB-EC"/>
</dbReference>
<dbReference type="Proteomes" id="UP000005392">
    <property type="component" value="Unassembled WGS sequence"/>
</dbReference>
<feature type="domain" description="BREX system Lon protease-like BrxL N-terminal" evidence="1">
    <location>
        <begin position="9"/>
        <end position="66"/>
    </location>
</feature>
<dbReference type="HOGENOM" id="CLU_2682470_0_0_0"/>
<comment type="caution">
    <text evidence="2">The sequence shown here is derived from an EMBL/GenBank/DDBJ whole genome shotgun (WGS) entry which is preliminary data.</text>
</comment>
<dbReference type="InterPro" id="IPR046838">
    <property type="entry name" value="BrxL_N"/>
</dbReference>
<organism evidence="2 3">
    <name type="scientific">Fusobacterium animalis ATCC 51191</name>
    <dbReference type="NCBI Taxonomy" id="997347"/>
    <lineage>
        <taxon>Bacteria</taxon>
        <taxon>Fusobacteriati</taxon>
        <taxon>Fusobacteriota</taxon>
        <taxon>Fusobacteriia</taxon>
        <taxon>Fusobacteriales</taxon>
        <taxon>Fusobacteriaceae</taxon>
        <taxon>Fusobacterium</taxon>
    </lineage>
</organism>
<keyword evidence="2" id="KW-0378">Hydrolase</keyword>
<evidence type="ECO:0000259" key="1">
    <source>
        <dbReference type="Pfam" id="PF20442"/>
    </source>
</evidence>